<dbReference type="HOGENOM" id="CLU_3006697_0_0_0"/>
<evidence type="ECO:0000313" key="2">
    <source>
        <dbReference type="EMBL" id="AFZ67218.1"/>
    </source>
</evidence>
<dbReference type="Proteomes" id="UP000010467">
    <property type="component" value="Chromosome"/>
</dbReference>
<dbReference type="EMBL" id="CP003382">
    <property type="protein sequence ID" value="AFZ67218.1"/>
    <property type="molecule type" value="Genomic_DNA"/>
</dbReference>
<protein>
    <submittedName>
        <fullName evidence="2">Uncharacterized protein</fullName>
    </submittedName>
</protein>
<feature type="compositionally biased region" description="Basic and acidic residues" evidence="1">
    <location>
        <begin position="1"/>
        <end position="11"/>
    </location>
</feature>
<evidence type="ECO:0000256" key="1">
    <source>
        <dbReference type="SAM" id="MobiDB-lite"/>
    </source>
</evidence>
<feature type="region of interest" description="Disordered" evidence="1">
    <location>
        <begin position="1"/>
        <end position="26"/>
    </location>
</feature>
<accession>L0A011</accession>
<organism evidence="2 3">
    <name type="scientific">Deinococcus peraridilitoris (strain DSM 19664 / LMG 22246 / CIP 109416 / KR-200)</name>
    <dbReference type="NCBI Taxonomy" id="937777"/>
    <lineage>
        <taxon>Bacteria</taxon>
        <taxon>Thermotogati</taxon>
        <taxon>Deinococcota</taxon>
        <taxon>Deinococci</taxon>
        <taxon>Deinococcales</taxon>
        <taxon>Deinococcaceae</taxon>
        <taxon>Deinococcus</taxon>
    </lineage>
</organism>
<proteinExistence type="predicted"/>
<sequence>MTDDKTDRIPEHGSTAQFEEDEARRERVEQMINDNQEAELSQDDYQFALQHGLIEG</sequence>
<evidence type="ECO:0000313" key="3">
    <source>
        <dbReference type="Proteomes" id="UP000010467"/>
    </source>
</evidence>
<gene>
    <name evidence="2" type="ordered locus">Deipe_1692</name>
</gene>
<dbReference type="RefSeq" id="WP_015235525.1">
    <property type="nucleotide sequence ID" value="NC_019793.1"/>
</dbReference>
<reference evidence="3" key="1">
    <citation type="submission" date="2012-03" db="EMBL/GenBank/DDBJ databases">
        <title>Complete sequence of chromosome of Deinococcus peraridilitoris DSM 19664.</title>
        <authorList>
            <person name="Lucas S."/>
            <person name="Copeland A."/>
            <person name="Lapidus A."/>
            <person name="Glavina del Rio T."/>
            <person name="Dalin E."/>
            <person name="Tice H."/>
            <person name="Bruce D."/>
            <person name="Goodwin L."/>
            <person name="Pitluck S."/>
            <person name="Peters L."/>
            <person name="Mikhailova N."/>
            <person name="Lu M."/>
            <person name="Kyrpides N."/>
            <person name="Mavromatis K."/>
            <person name="Ivanova N."/>
            <person name="Brettin T."/>
            <person name="Detter J.C."/>
            <person name="Han C."/>
            <person name="Larimer F."/>
            <person name="Land M."/>
            <person name="Hauser L."/>
            <person name="Markowitz V."/>
            <person name="Cheng J.-F."/>
            <person name="Hugenholtz P."/>
            <person name="Woyke T."/>
            <person name="Wu D."/>
            <person name="Pukall R."/>
            <person name="Steenblock K."/>
            <person name="Brambilla E."/>
            <person name="Klenk H.-P."/>
            <person name="Eisen J.A."/>
        </authorList>
    </citation>
    <scope>NUCLEOTIDE SEQUENCE [LARGE SCALE GENOMIC DNA]</scope>
    <source>
        <strain evidence="3">DSM 19664 / LMG 22246 / CIP 109416 / KR-200</strain>
    </source>
</reference>
<keyword evidence="3" id="KW-1185">Reference proteome</keyword>
<dbReference type="KEGG" id="dpd:Deipe_1692"/>
<dbReference type="AlphaFoldDB" id="L0A011"/>
<name>L0A011_DEIPD</name>